<evidence type="ECO:0000313" key="3">
    <source>
        <dbReference type="Proteomes" id="UP000194236"/>
    </source>
</evidence>
<sequence length="178" mass="21153">MQFEHRNKRLRSLEENDGKNSSNSYPYWINFYTTPPDFKVSLQEIENMVSERLKILAVIDNLLRNAEKARGIYDVMISQINSVKCENNEKNFYTAGRSESTGKSFEARKRDHISHFLLRIYYCQNEELRRWFISRETELFKIRFIDSSLSNASSLEECLLYYGYKFEIVSTANNPDFH</sequence>
<evidence type="ECO:0000256" key="1">
    <source>
        <dbReference type="SAM" id="MobiDB-lite"/>
    </source>
</evidence>
<proteinExistence type="predicted"/>
<dbReference type="Proteomes" id="UP000194236">
    <property type="component" value="Unassembled WGS sequence"/>
</dbReference>
<dbReference type="GO" id="GO:0051539">
    <property type="term" value="F:4 iron, 4 sulfur cluster binding"/>
    <property type="evidence" value="ECO:0007669"/>
    <property type="project" value="UniProtKB-KW"/>
</dbReference>
<accession>A0A1Y3AU22</accession>
<evidence type="ECO:0000313" key="2">
    <source>
        <dbReference type="EMBL" id="OTF70956.1"/>
    </source>
</evidence>
<dbReference type="OrthoDB" id="421393at2759"/>
<name>A0A1Y3AU22_EURMA</name>
<dbReference type="GO" id="GO:0006269">
    <property type="term" value="P:DNA replication, synthesis of primer"/>
    <property type="evidence" value="ECO:0007669"/>
    <property type="project" value="UniProtKB-KW"/>
</dbReference>
<organism evidence="2 3">
    <name type="scientific">Euroglyphus maynei</name>
    <name type="common">Mayne's house dust mite</name>
    <dbReference type="NCBI Taxonomy" id="6958"/>
    <lineage>
        <taxon>Eukaryota</taxon>
        <taxon>Metazoa</taxon>
        <taxon>Ecdysozoa</taxon>
        <taxon>Arthropoda</taxon>
        <taxon>Chelicerata</taxon>
        <taxon>Arachnida</taxon>
        <taxon>Acari</taxon>
        <taxon>Acariformes</taxon>
        <taxon>Sarcoptiformes</taxon>
        <taxon>Astigmata</taxon>
        <taxon>Psoroptidia</taxon>
        <taxon>Analgoidea</taxon>
        <taxon>Pyroglyphidae</taxon>
        <taxon>Pyroglyphinae</taxon>
        <taxon>Euroglyphus</taxon>
    </lineage>
</organism>
<dbReference type="Pfam" id="PF26466">
    <property type="entry name" value="DNA_primase_lrg_N"/>
    <property type="match status" value="1"/>
</dbReference>
<reference evidence="2 3" key="1">
    <citation type="submission" date="2017-03" db="EMBL/GenBank/DDBJ databases">
        <title>Genome Survey of Euroglyphus maynei.</title>
        <authorList>
            <person name="Arlian L.G."/>
            <person name="Morgan M.S."/>
            <person name="Rider S.D."/>
        </authorList>
    </citation>
    <scope>NUCLEOTIDE SEQUENCE [LARGE SCALE GENOMIC DNA]</scope>
    <source>
        <strain evidence="2">Arlian Lab</strain>
        <tissue evidence="2">Whole body</tissue>
    </source>
</reference>
<dbReference type="AlphaFoldDB" id="A0A1Y3AU22"/>
<feature type="compositionally biased region" description="Basic residues" evidence="1">
    <location>
        <begin position="1"/>
        <end position="10"/>
    </location>
</feature>
<feature type="non-terminal residue" evidence="2">
    <location>
        <position position="178"/>
    </location>
</feature>
<protein>
    <recommendedName>
        <fullName evidence="4">DNA primase large subunit-like protein</fullName>
    </recommendedName>
</protein>
<comment type="caution">
    <text evidence="2">The sequence shown here is derived from an EMBL/GenBank/DDBJ whole genome shotgun (WGS) entry which is preliminary data.</text>
</comment>
<dbReference type="PANTHER" id="PTHR10537:SF3">
    <property type="entry name" value="DNA PRIMASE LARGE SUBUNIT"/>
    <property type="match status" value="1"/>
</dbReference>
<feature type="region of interest" description="Disordered" evidence="1">
    <location>
        <begin position="1"/>
        <end position="20"/>
    </location>
</feature>
<keyword evidence="3" id="KW-1185">Reference proteome</keyword>
<evidence type="ECO:0008006" key="4">
    <source>
        <dbReference type="Google" id="ProtNLM"/>
    </source>
</evidence>
<dbReference type="Gene3D" id="1.20.930.80">
    <property type="match status" value="1"/>
</dbReference>
<dbReference type="PANTHER" id="PTHR10537">
    <property type="entry name" value="DNA PRIMASE LARGE SUBUNIT"/>
    <property type="match status" value="1"/>
</dbReference>
<gene>
    <name evidence="2" type="ORF">BLA29_010448</name>
</gene>
<dbReference type="GO" id="GO:0006270">
    <property type="term" value="P:DNA replication initiation"/>
    <property type="evidence" value="ECO:0007669"/>
    <property type="project" value="TreeGrafter"/>
</dbReference>
<dbReference type="GO" id="GO:0005658">
    <property type="term" value="C:alpha DNA polymerase:primase complex"/>
    <property type="evidence" value="ECO:0007669"/>
    <property type="project" value="TreeGrafter"/>
</dbReference>
<dbReference type="EMBL" id="MUJZ01063257">
    <property type="protein sequence ID" value="OTF70956.1"/>
    <property type="molecule type" value="Genomic_DNA"/>
</dbReference>
<dbReference type="InterPro" id="IPR007238">
    <property type="entry name" value="DNA_primase_lsu_euk/arc"/>
</dbReference>
<dbReference type="GO" id="GO:0046872">
    <property type="term" value="F:metal ion binding"/>
    <property type="evidence" value="ECO:0007669"/>
    <property type="project" value="UniProtKB-KW"/>
</dbReference>